<dbReference type="GO" id="GO:0019441">
    <property type="term" value="P:L-tryptophan catabolic process to kynurenine"/>
    <property type="evidence" value="ECO:0007669"/>
    <property type="project" value="InterPro"/>
</dbReference>
<organism evidence="3 4">
    <name type="scientific">Sporothrix brasiliensis 5110</name>
    <dbReference type="NCBI Taxonomy" id="1398154"/>
    <lineage>
        <taxon>Eukaryota</taxon>
        <taxon>Fungi</taxon>
        <taxon>Dikarya</taxon>
        <taxon>Ascomycota</taxon>
        <taxon>Pezizomycotina</taxon>
        <taxon>Sordariomycetes</taxon>
        <taxon>Sordariomycetidae</taxon>
        <taxon>Ophiostomatales</taxon>
        <taxon>Ophiostomataceae</taxon>
        <taxon>Sporothrix</taxon>
    </lineage>
</organism>
<feature type="compositionally biased region" description="Polar residues" evidence="2">
    <location>
        <begin position="1"/>
        <end position="11"/>
    </location>
</feature>
<reference evidence="3 4" key="1">
    <citation type="journal article" date="2014" name="BMC Genomics">
        <title>Comparative genomics of the major fungal agents of human and animal Sporotrichosis: Sporothrix schenckii and Sporothrix brasiliensis.</title>
        <authorList>
            <person name="Teixeira M.M."/>
            <person name="de Almeida L.G."/>
            <person name="Kubitschek-Barreira P."/>
            <person name="Alves F.L."/>
            <person name="Kioshima E.S."/>
            <person name="Abadio A.K."/>
            <person name="Fernandes L."/>
            <person name="Derengowski L.S."/>
            <person name="Ferreira K.S."/>
            <person name="Souza R.C."/>
            <person name="Ruiz J.C."/>
            <person name="de Andrade N.C."/>
            <person name="Paes H.C."/>
            <person name="Nicola A.M."/>
            <person name="Albuquerque P."/>
            <person name="Gerber A.L."/>
            <person name="Martins V.P."/>
            <person name="Peconick L.D."/>
            <person name="Neto A.V."/>
            <person name="Chaucanez C.B."/>
            <person name="Silva P.A."/>
            <person name="Cunha O.L."/>
            <person name="de Oliveira F.F."/>
            <person name="dos Santos T.C."/>
            <person name="Barros A.L."/>
            <person name="Soares M.A."/>
            <person name="de Oliveira L.M."/>
            <person name="Marini M.M."/>
            <person name="Villalobos-Duno H."/>
            <person name="Cunha M.M."/>
            <person name="de Hoog S."/>
            <person name="da Silveira J.F."/>
            <person name="Henrissat B."/>
            <person name="Nino-Vega G.A."/>
            <person name="Cisalpino P.S."/>
            <person name="Mora-Montes H.M."/>
            <person name="Almeida S.R."/>
            <person name="Stajich J.E."/>
            <person name="Lopes-Bezerra L.M."/>
            <person name="Vasconcelos A.T."/>
            <person name="Felipe M.S."/>
        </authorList>
    </citation>
    <scope>NUCLEOTIDE SEQUENCE [LARGE SCALE GENOMIC DNA]</scope>
    <source>
        <strain evidence="3 4">5110</strain>
    </source>
</reference>
<dbReference type="VEuPathDB" id="FungiDB:SPBR_03747"/>
<feature type="region of interest" description="Disordered" evidence="2">
    <location>
        <begin position="1"/>
        <end position="110"/>
    </location>
</feature>
<feature type="compositionally biased region" description="Polar residues" evidence="2">
    <location>
        <begin position="63"/>
        <end position="75"/>
    </location>
</feature>
<keyword evidence="4" id="KW-1185">Reference proteome</keyword>
<dbReference type="HOGENOM" id="CLU_030671_1_1_1"/>
<dbReference type="GeneID" id="63676958"/>
<evidence type="ECO:0000313" key="3">
    <source>
        <dbReference type="EMBL" id="KIH94881.1"/>
    </source>
</evidence>
<dbReference type="InterPro" id="IPR007325">
    <property type="entry name" value="KFase/CYL"/>
</dbReference>
<accession>A0A0C2J0H4</accession>
<dbReference type="EMBL" id="AWTV01000003">
    <property type="protein sequence ID" value="KIH94881.1"/>
    <property type="molecule type" value="Genomic_DNA"/>
</dbReference>
<dbReference type="GO" id="GO:0004061">
    <property type="term" value="F:arylformamidase activity"/>
    <property type="evidence" value="ECO:0007669"/>
    <property type="project" value="InterPro"/>
</dbReference>
<evidence type="ECO:0000256" key="2">
    <source>
        <dbReference type="SAM" id="MobiDB-lite"/>
    </source>
</evidence>
<feature type="compositionally biased region" description="Low complexity" evidence="2">
    <location>
        <begin position="97"/>
        <end position="110"/>
    </location>
</feature>
<dbReference type="Proteomes" id="UP000031575">
    <property type="component" value="Unassembled WGS sequence"/>
</dbReference>
<dbReference type="RefSeq" id="XP_040622891.1">
    <property type="nucleotide sequence ID" value="XM_040762037.1"/>
</dbReference>
<evidence type="ECO:0000256" key="1">
    <source>
        <dbReference type="ARBA" id="ARBA00007865"/>
    </source>
</evidence>
<name>A0A0C2J0H4_9PEZI</name>
<comment type="similarity">
    <text evidence="1">Belongs to the Cyclase 1 superfamily.</text>
</comment>
<proteinExistence type="inferred from homology"/>
<protein>
    <recommendedName>
        <fullName evidence="5">Cyclase</fullName>
    </recommendedName>
</protein>
<dbReference type="SUPFAM" id="SSF102198">
    <property type="entry name" value="Putative cyclase"/>
    <property type="match status" value="1"/>
</dbReference>
<dbReference type="PANTHER" id="PTHR34861:SF8">
    <property type="entry name" value="CYCLASE"/>
    <property type="match status" value="1"/>
</dbReference>
<comment type="caution">
    <text evidence="3">The sequence shown here is derived from an EMBL/GenBank/DDBJ whole genome shotgun (WGS) entry which is preliminary data.</text>
</comment>
<dbReference type="Pfam" id="PF04199">
    <property type="entry name" value="Cyclase"/>
    <property type="match status" value="1"/>
</dbReference>
<dbReference type="AlphaFoldDB" id="A0A0C2J0H4"/>
<dbReference type="Gene3D" id="3.50.30.50">
    <property type="entry name" value="Putative cyclase"/>
    <property type="match status" value="1"/>
</dbReference>
<gene>
    <name evidence="3" type="ORF">SPBR_03747</name>
</gene>
<feature type="compositionally biased region" description="Low complexity" evidence="2">
    <location>
        <begin position="39"/>
        <end position="61"/>
    </location>
</feature>
<sequence length="444" mass="48264">MGSIQSSQNAVAQRKPEEGYKVEEQPVDGQPKTTVSVIEVVVPATETQTTPEQPEQSQKETQSAESSKQSIQDTVVTDAADAQQTVAPAHSVEDIHPSNPTPASAPSTTPIDLHSLAYDDLPDKRRVWPGAPGSREEGLGRLCLLTPDVVAAAAASCIRTGQRVALNWDLTKLDVANFNRAPTQHHITSLLGGAGFDDVYIFNPQQSSQWDGLRHFSSPYPGADQRLFYGGVTASDIADRANTRIGMQHWAQEGIVGRGVLLDYAAYAETHLPGLQYKALSDHAIPLRVLQDVARAQCVTFARGDIMFVRIGLTREWDTQMSPADKLAYAQSANPQHAGVEGTEEMLRWIWDTGFAAVAGDAVSFEVYPPKTSYAREGGQPDVPGLFMHEYLLPAWGVPVGELFDLEALSRMCAQHQRWTFFVTSSPLNMPGGVSSPPNCLAIF</sequence>
<evidence type="ECO:0008006" key="5">
    <source>
        <dbReference type="Google" id="ProtNLM"/>
    </source>
</evidence>
<evidence type="ECO:0000313" key="4">
    <source>
        <dbReference type="Proteomes" id="UP000031575"/>
    </source>
</evidence>
<feature type="compositionally biased region" description="Basic and acidic residues" evidence="2">
    <location>
        <begin position="14"/>
        <end position="24"/>
    </location>
</feature>
<dbReference type="PANTHER" id="PTHR34861">
    <property type="match status" value="1"/>
</dbReference>
<dbReference type="InterPro" id="IPR037175">
    <property type="entry name" value="KFase_sf"/>
</dbReference>
<dbReference type="OrthoDB" id="5396at2759"/>